<proteinExistence type="inferred from homology"/>
<feature type="transmembrane region" description="Helical" evidence="7">
    <location>
        <begin position="83"/>
        <end position="103"/>
    </location>
</feature>
<keyword evidence="6 7" id="KW-0472">Membrane</keyword>
<organism evidence="9 10">
    <name type="scientific">Eisenbergiella massiliensis</name>
    <dbReference type="NCBI Taxonomy" id="1720294"/>
    <lineage>
        <taxon>Bacteria</taxon>
        <taxon>Bacillati</taxon>
        <taxon>Bacillota</taxon>
        <taxon>Clostridia</taxon>
        <taxon>Lachnospirales</taxon>
        <taxon>Lachnospiraceae</taxon>
        <taxon>Eisenbergiella</taxon>
    </lineage>
</organism>
<dbReference type="InterPro" id="IPR035906">
    <property type="entry name" value="MetI-like_sf"/>
</dbReference>
<gene>
    <name evidence="9" type="ORF">DXC51_01750</name>
</gene>
<accession>A0A3E3IDF0</accession>
<evidence type="ECO:0000256" key="2">
    <source>
        <dbReference type="ARBA" id="ARBA00022448"/>
    </source>
</evidence>
<name>A0A3E3IDF0_9FIRM</name>
<comment type="similarity">
    <text evidence="7">Belongs to the binding-protein-dependent transport system permease family.</text>
</comment>
<evidence type="ECO:0000256" key="3">
    <source>
        <dbReference type="ARBA" id="ARBA00022475"/>
    </source>
</evidence>
<dbReference type="AlphaFoldDB" id="A0A3E3IDF0"/>
<keyword evidence="10" id="KW-1185">Reference proteome</keyword>
<protein>
    <submittedName>
        <fullName evidence="9">Carbohydrate ABC transporter permease</fullName>
    </submittedName>
</protein>
<feature type="domain" description="ABC transmembrane type-1" evidence="8">
    <location>
        <begin position="79"/>
        <end position="270"/>
    </location>
</feature>
<sequence length="298" mass="33573">MIHNKKKLGADNILLIIFYVLLTVIAVVCIFPIIFAVIGSFTPESEVAVHGFTLFPRELSLETYQYVFQSQGSKLLNAYKNSILTTLCGTALSVLITVCYAYVLSVKGFRFGNKLAFFAYFTMLFNGGMLAWYLVCTKYLGMKDNYAAMFLPYAMNVFNMYLMKNFFNGLPYELVESAKIDGAGHFRILGQIILPLSKAGIVTITLFYALQYWNDFYLPLMLINDEKYYTIQYILYKMMSNIQYLAANPSSSVASHIILPAQTIKMAITCIAIGPIILIYPFIQKHFVKGVTVGALKG</sequence>
<feature type="transmembrane region" description="Helical" evidence="7">
    <location>
        <begin position="264"/>
        <end position="283"/>
    </location>
</feature>
<evidence type="ECO:0000256" key="5">
    <source>
        <dbReference type="ARBA" id="ARBA00022989"/>
    </source>
</evidence>
<dbReference type="GeneID" id="97985637"/>
<comment type="caution">
    <text evidence="9">The sequence shown here is derived from an EMBL/GenBank/DDBJ whole genome shotgun (WGS) entry which is preliminary data.</text>
</comment>
<feature type="transmembrane region" description="Helical" evidence="7">
    <location>
        <begin position="115"/>
        <end position="134"/>
    </location>
</feature>
<feature type="transmembrane region" description="Helical" evidence="7">
    <location>
        <begin position="188"/>
        <end position="210"/>
    </location>
</feature>
<dbReference type="PROSITE" id="PS50928">
    <property type="entry name" value="ABC_TM1"/>
    <property type="match status" value="1"/>
</dbReference>
<evidence type="ECO:0000256" key="1">
    <source>
        <dbReference type="ARBA" id="ARBA00004651"/>
    </source>
</evidence>
<dbReference type="Pfam" id="PF00528">
    <property type="entry name" value="BPD_transp_1"/>
    <property type="match status" value="1"/>
</dbReference>
<dbReference type="PANTHER" id="PTHR43744:SF9">
    <property type="entry name" value="POLYGALACTURONAN_RHAMNOGALACTURONAN TRANSPORT SYSTEM PERMEASE PROTEIN YTCP"/>
    <property type="match status" value="1"/>
</dbReference>
<dbReference type="EMBL" id="QVLV01000001">
    <property type="protein sequence ID" value="RGE65073.1"/>
    <property type="molecule type" value="Genomic_DNA"/>
</dbReference>
<evidence type="ECO:0000256" key="7">
    <source>
        <dbReference type="RuleBase" id="RU363032"/>
    </source>
</evidence>
<dbReference type="GO" id="GO:0055085">
    <property type="term" value="P:transmembrane transport"/>
    <property type="evidence" value="ECO:0007669"/>
    <property type="project" value="InterPro"/>
</dbReference>
<reference evidence="9" key="1">
    <citation type="submission" date="2018-08" db="EMBL/GenBank/DDBJ databases">
        <title>A genome reference for cultivated species of the human gut microbiota.</title>
        <authorList>
            <person name="Zou Y."/>
            <person name="Xue W."/>
            <person name="Luo G."/>
        </authorList>
    </citation>
    <scope>NUCLEOTIDE SEQUENCE [LARGE SCALE GENOMIC DNA]</scope>
    <source>
        <strain evidence="9">TF05-5AC</strain>
    </source>
</reference>
<keyword evidence="4 7" id="KW-0812">Transmembrane</keyword>
<dbReference type="SUPFAM" id="SSF161098">
    <property type="entry name" value="MetI-like"/>
    <property type="match status" value="1"/>
</dbReference>
<keyword evidence="2 7" id="KW-0813">Transport</keyword>
<comment type="subcellular location">
    <subcellularLocation>
        <location evidence="1 7">Cell membrane</location>
        <topology evidence="1 7">Multi-pass membrane protein</topology>
    </subcellularLocation>
</comment>
<dbReference type="CDD" id="cd06261">
    <property type="entry name" value="TM_PBP2"/>
    <property type="match status" value="1"/>
</dbReference>
<evidence type="ECO:0000256" key="6">
    <source>
        <dbReference type="ARBA" id="ARBA00023136"/>
    </source>
</evidence>
<evidence type="ECO:0000313" key="9">
    <source>
        <dbReference type="EMBL" id="RGE65073.1"/>
    </source>
</evidence>
<feature type="transmembrane region" description="Helical" evidence="7">
    <location>
        <begin position="146"/>
        <end position="167"/>
    </location>
</feature>
<dbReference type="GO" id="GO:0005886">
    <property type="term" value="C:plasma membrane"/>
    <property type="evidence" value="ECO:0007669"/>
    <property type="project" value="UniProtKB-SubCell"/>
</dbReference>
<dbReference type="Proteomes" id="UP000260812">
    <property type="component" value="Unassembled WGS sequence"/>
</dbReference>
<keyword evidence="3" id="KW-1003">Cell membrane</keyword>
<evidence type="ECO:0000259" key="8">
    <source>
        <dbReference type="PROSITE" id="PS50928"/>
    </source>
</evidence>
<dbReference type="RefSeq" id="WP_102287370.1">
    <property type="nucleotide sequence ID" value="NZ_JBKUNB010000007.1"/>
</dbReference>
<evidence type="ECO:0000256" key="4">
    <source>
        <dbReference type="ARBA" id="ARBA00022692"/>
    </source>
</evidence>
<feature type="transmembrane region" description="Helical" evidence="7">
    <location>
        <begin position="12"/>
        <end position="38"/>
    </location>
</feature>
<dbReference type="InterPro" id="IPR000515">
    <property type="entry name" value="MetI-like"/>
</dbReference>
<dbReference type="PANTHER" id="PTHR43744">
    <property type="entry name" value="ABC TRANSPORTER PERMEASE PROTEIN MG189-RELATED-RELATED"/>
    <property type="match status" value="1"/>
</dbReference>
<keyword evidence="5 7" id="KW-1133">Transmembrane helix</keyword>
<evidence type="ECO:0000313" key="10">
    <source>
        <dbReference type="Proteomes" id="UP000260812"/>
    </source>
</evidence>
<dbReference type="Gene3D" id="1.10.3720.10">
    <property type="entry name" value="MetI-like"/>
    <property type="match status" value="1"/>
</dbReference>